<evidence type="ECO:0000313" key="3">
    <source>
        <dbReference type="Proteomes" id="UP001218895"/>
    </source>
</evidence>
<dbReference type="PANTHER" id="PTHR12697">
    <property type="entry name" value="PBS LYASE HEAT-LIKE PROTEIN"/>
    <property type="match status" value="1"/>
</dbReference>
<dbReference type="Gene3D" id="1.25.10.10">
    <property type="entry name" value="Leucine-rich Repeat Variant"/>
    <property type="match status" value="2"/>
</dbReference>
<dbReference type="KEGG" id="manq:L1994_05535"/>
<dbReference type="InterPro" id="IPR021133">
    <property type="entry name" value="HEAT_type_2"/>
</dbReference>
<reference evidence="2" key="1">
    <citation type="submission" date="2022-01" db="EMBL/GenBank/DDBJ databases">
        <title>Complete genome of Methanomicrobium antiquum DSM 21220.</title>
        <authorList>
            <person name="Chen S.-C."/>
            <person name="You Y.-T."/>
            <person name="Zhou Y.-Z."/>
            <person name="Lai M.-C."/>
        </authorList>
    </citation>
    <scope>NUCLEOTIDE SEQUENCE</scope>
    <source>
        <strain evidence="2">DSM 21220</strain>
    </source>
</reference>
<evidence type="ECO:0000256" key="1">
    <source>
        <dbReference type="ARBA" id="ARBA00045876"/>
    </source>
</evidence>
<dbReference type="EMBL" id="CP091092">
    <property type="protein sequence ID" value="WFN37846.1"/>
    <property type="molecule type" value="Genomic_DNA"/>
</dbReference>
<dbReference type="RefSeq" id="WP_278100687.1">
    <property type="nucleotide sequence ID" value="NZ_CP091092.1"/>
</dbReference>
<dbReference type="PROSITE" id="PS50077">
    <property type="entry name" value="HEAT_REPEAT"/>
    <property type="match status" value="1"/>
</dbReference>
<dbReference type="InterPro" id="IPR016024">
    <property type="entry name" value="ARM-type_fold"/>
</dbReference>
<dbReference type="InterPro" id="IPR004155">
    <property type="entry name" value="PBS_lyase_HEAT"/>
</dbReference>
<dbReference type="Pfam" id="PF13646">
    <property type="entry name" value="HEAT_2"/>
    <property type="match status" value="1"/>
</dbReference>
<dbReference type="GO" id="GO:0016491">
    <property type="term" value="F:oxidoreductase activity"/>
    <property type="evidence" value="ECO:0007669"/>
    <property type="project" value="TreeGrafter"/>
</dbReference>
<dbReference type="PANTHER" id="PTHR12697:SF5">
    <property type="entry name" value="DEOXYHYPUSINE HYDROXYLASE"/>
    <property type="match status" value="1"/>
</dbReference>
<dbReference type="GeneID" id="79949839"/>
<dbReference type="InterPro" id="IPR011989">
    <property type="entry name" value="ARM-like"/>
</dbReference>
<comment type="function">
    <text evidence="1">Catalyzes the hydroxylation of the N(6)-(4-aminobutyl)-L-lysine intermediate produced by deoxyhypusine synthase/DHPS on a critical lysine of the eukaryotic translation initiation factor 5A/eIF-5A. This is the second step of the post-translational modification of that lysine into an unusual amino acid residue named hypusine. Hypusination is unique to mature eIF-5A factor and is essential for its function.</text>
</comment>
<organism evidence="2 3">
    <name type="scientific">Methanomicrobium antiquum</name>
    <dbReference type="NCBI Taxonomy" id="487686"/>
    <lineage>
        <taxon>Archaea</taxon>
        <taxon>Methanobacteriati</taxon>
        <taxon>Methanobacteriota</taxon>
        <taxon>Stenosarchaea group</taxon>
        <taxon>Methanomicrobia</taxon>
        <taxon>Methanomicrobiales</taxon>
        <taxon>Methanomicrobiaceae</taxon>
        <taxon>Methanomicrobium</taxon>
    </lineage>
</organism>
<name>A0AAF0FTF6_9EURY</name>
<dbReference type="SMART" id="SM00567">
    <property type="entry name" value="EZ_HEAT"/>
    <property type="match status" value="2"/>
</dbReference>
<dbReference type="SUPFAM" id="SSF48371">
    <property type="entry name" value="ARM repeat"/>
    <property type="match status" value="1"/>
</dbReference>
<keyword evidence="3" id="KW-1185">Reference proteome</keyword>
<protein>
    <submittedName>
        <fullName evidence="2">HEAT repeat domain-containing protein</fullName>
    </submittedName>
</protein>
<dbReference type="Proteomes" id="UP001218895">
    <property type="component" value="Chromosome"/>
</dbReference>
<proteinExistence type="predicted"/>
<gene>
    <name evidence="2" type="ORF">L1994_05535</name>
</gene>
<dbReference type="AlphaFoldDB" id="A0AAF0FTF6"/>
<evidence type="ECO:0000313" key="2">
    <source>
        <dbReference type="EMBL" id="WFN37846.1"/>
    </source>
</evidence>
<sequence length="160" mass="18137">MTNCEEIIGKLKNENWKERCRAVSEIGISLKPNDVEELMSLLENEKWYIRESVGEGLSSVHDENVLKAIEESLKTHKWFIPYGFRALMRAGYNPDIHTAIEALYDDNPYVRCCAAETLGTIKDERALPALRDVLLDESNPVRKKAAIAINKISDNSGQPF</sequence>
<accession>A0AAF0FTF6</accession>